<protein>
    <recommendedName>
        <fullName evidence="3">DUF721 domain-containing protein</fullName>
    </recommendedName>
</protein>
<dbReference type="InterPro" id="IPR007922">
    <property type="entry name" value="DciA-like"/>
</dbReference>
<dbReference type="RefSeq" id="WP_168442026.1">
    <property type="nucleotide sequence ID" value="NZ_CAAHFG010000001.1"/>
</dbReference>
<keyword evidence="2" id="KW-1185">Reference proteome</keyword>
<gene>
    <name evidence="1" type="ORF">PDESU_01290</name>
</gene>
<proteinExistence type="predicted"/>
<evidence type="ECO:0000313" key="2">
    <source>
        <dbReference type="Proteomes" id="UP000366872"/>
    </source>
</evidence>
<accession>A0A6C2TZZ2</accession>
<organism evidence="1 2">
    <name type="scientific">Pontiella desulfatans</name>
    <dbReference type="NCBI Taxonomy" id="2750659"/>
    <lineage>
        <taxon>Bacteria</taxon>
        <taxon>Pseudomonadati</taxon>
        <taxon>Kiritimatiellota</taxon>
        <taxon>Kiritimatiellia</taxon>
        <taxon>Kiritimatiellales</taxon>
        <taxon>Pontiellaceae</taxon>
        <taxon>Pontiella</taxon>
    </lineage>
</organism>
<dbReference type="EMBL" id="CAAHFG010000001">
    <property type="protein sequence ID" value="VGO12736.1"/>
    <property type="molecule type" value="Genomic_DNA"/>
</dbReference>
<evidence type="ECO:0008006" key="3">
    <source>
        <dbReference type="Google" id="ProtNLM"/>
    </source>
</evidence>
<name>A0A6C2TZZ2_PONDE</name>
<dbReference type="Pfam" id="PF05258">
    <property type="entry name" value="DciA"/>
    <property type="match status" value="1"/>
</dbReference>
<reference evidence="1 2" key="1">
    <citation type="submission" date="2019-04" db="EMBL/GenBank/DDBJ databases">
        <authorList>
            <person name="Van Vliet M D."/>
        </authorList>
    </citation>
    <scope>NUCLEOTIDE SEQUENCE [LARGE SCALE GENOMIC DNA]</scope>
    <source>
        <strain evidence="1 2">F1</strain>
    </source>
</reference>
<evidence type="ECO:0000313" key="1">
    <source>
        <dbReference type="EMBL" id="VGO12736.1"/>
    </source>
</evidence>
<dbReference type="AlphaFoldDB" id="A0A6C2TZZ2"/>
<dbReference type="Proteomes" id="UP000366872">
    <property type="component" value="Unassembled WGS sequence"/>
</dbReference>
<sequence>MEQPRNSRINKDRWALDQIRYHLDKPMAPRRDIKSVADILKDVVEGFEVPVQDNVRILREAWPKLVGTQIAKHCAPGFIKDYQLHVFVDHPGWLPELERIKRMLLQKLQGNYRELNIRGLRFSLQH</sequence>